<reference evidence="1" key="1">
    <citation type="submission" date="2014-09" db="EMBL/GenBank/DDBJ databases">
        <authorList>
            <person name="Magalhaes I.L.F."/>
            <person name="Oliveira U."/>
            <person name="Santos F.R."/>
            <person name="Vidigal T.H.D.A."/>
            <person name="Brescovit A.D."/>
            <person name="Santos A.J."/>
        </authorList>
    </citation>
    <scope>NUCLEOTIDE SEQUENCE</scope>
    <source>
        <tissue evidence="1">Shoot tissue taken approximately 20 cm above the soil surface</tissue>
    </source>
</reference>
<dbReference type="AlphaFoldDB" id="A0A0A9E5P3"/>
<sequence length="131" mass="14062">MPPPFAAAPAPVPPAARSCSKKRTWTTTRSGSRSFCAAWMHASLESFFTSIRLEIFLFSIFGRLGCNLRKMSMAVYNPSCIGLDDSGMDVANPTKLETDRLGSEATSGKYLSTSLHNASNDSSSTSVSNIS</sequence>
<dbReference type="EMBL" id="GBRH01204705">
    <property type="protein sequence ID" value="JAD93190.1"/>
    <property type="molecule type" value="Transcribed_RNA"/>
</dbReference>
<proteinExistence type="predicted"/>
<evidence type="ECO:0000313" key="1">
    <source>
        <dbReference type="EMBL" id="JAD93190.1"/>
    </source>
</evidence>
<organism evidence="1">
    <name type="scientific">Arundo donax</name>
    <name type="common">Giant reed</name>
    <name type="synonym">Donax arundinaceus</name>
    <dbReference type="NCBI Taxonomy" id="35708"/>
    <lineage>
        <taxon>Eukaryota</taxon>
        <taxon>Viridiplantae</taxon>
        <taxon>Streptophyta</taxon>
        <taxon>Embryophyta</taxon>
        <taxon>Tracheophyta</taxon>
        <taxon>Spermatophyta</taxon>
        <taxon>Magnoliopsida</taxon>
        <taxon>Liliopsida</taxon>
        <taxon>Poales</taxon>
        <taxon>Poaceae</taxon>
        <taxon>PACMAD clade</taxon>
        <taxon>Arundinoideae</taxon>
        <taxon>Arundineae</taxon>
        <taxon>Arundo</taxon>
    </lineage>
</organism>
<reference evidence="1" key="2">
    <citation type="journal article" date="2015" name="Data Brief">
        <title>Shoot transcriptome of the giant reed, Arundo donax.</title>
        <authorList>
            <person name="Barrero R.A."/>
            <person name="Guerrero F.D."/>
            <person name="Moolhuijzen P."/>
            <person name="Goolsby J.A."/>
            <person name="Tidwell J."/>
            <person name="Bellgard S.E."/>
            <person name="Bellgard M.I."/>
        </authorList>
    </citation>
    <scope>NUCLEOTIDE SEQUENCE</scope>
    <source>
        <tissue evidence="1">Shoot tissue taken approximately 20 cm above the soil surface</tissue>
    </source>
</reference>
<protein>
    <submittedName>
        <fullName evidence="1">Uncharacterized protein</fullName>
    </submittedName>
</protein>
<accession>A0A0A9E5P3</accession>
<name>A0A0A9E5P3_ARUDO</name>